<dbReference type="Proteomes" id="UP001156974">
    <property type="component" value="Unassembled WGS sequence"/>
</dbReference>
<gene>
    <name evidence="2" type="ORF">MKZ47_19610</name>
</gene>
<proteinExistence type="predicted"/>
<dbReference type="RefSeq" id="WP_175083634.1">
    <property type="nucleotide sequence ID" value="NZ_JAKUMG010000018.1"/>
</dbReference>
<keyword evidence="3" id="KW-1185">Reference proteome</keyword>
<name>A0ABT6U516_9GAMM</name>
<evidence type="ECO:0000256" key="1">
    <source>
        <dbReference type="SAM" id="SignalP"/>
    </source>
</evidence>
<comment type="caution">
    <text evidence="2">The sequence shown here is derived from an EMBL/GenBank/DDBJ whole genome shotgun (WGS) entry which is preliminary data.</text>
</comment>
<organism evidence="2 3">
    <name type="scientific">Pseudoalteromonas shioyasakiensis</name>
    <dbReference type="NCBI Taxonomy" id="1190813"/>
    <lineage>
        <taxon>Bacteria</taxon>
        <taxon>Pseudomonadati</taxon>
        <taxon>Pseudomonadota</taxon>
        <taxon>Gammaproteobacteria</taxon>
        <taxon>Alteromonadales</taxon>
        <taxon>Pseudoalteromonadaceae</taxon>
        <taxon>Pseudoalteromonas</taxon>
    </lineage>
</organism>
<protein>
    <submittedName>
        <fullName evidence="2">YjbH domain-containing protein</fullName>
    </submittedName>
</protein>
<accession>A0ABT6U516</accession>
<dbReference type="Pfam" id="PF06082">
    <property type="entry name" value="YjbH"/>
    <property type="match status" value="2"/>
</dbReference>
<dbReference type="EMBL" id="JAKUMG010000018">
    <property type="protein sequence ID" value="MDI4671278.1"/>
    <property type="molecule type" value="Genomic_DNA"/>
</dbReference>
<dbReference type="InterPro" id="IPR010344">
    <property type="entry name" value="YbjH"/>
</dbReference>
<keyword evidence="1" id="KW-0732">Signal</keyword>
<evidence type="ECO:0000313" key="3">
    <source>
        <dbReference type="Proteomes" id="UP001156974"/>
    </source>
</evidence>
<sequence>MPKFNTLFLSCAAALSLPAVADDIKNYQSFSGYTGLINIPNAEVEQSGSANVGFNNQLDLRGVKYVDGYNYIFAAGLIEGLEVSGQIASSTMNDNMFANAENRRQLRDLSFNAKYQIPYIPKDWFSVAIGAKDLGGASNKYETYYVVASKELWDFRLSAGVGTNEKLTGKMDGAFAGVEWQPLEWFSLLTEYDAEAVNAAARITVPKKWLYDIGELTFTSRFYSSTDFSEDKDSYWGVNFSLPLSDEAKSNYKSVKPAPYVEPINTKPVAKINDHGFGFFQASMAPELAQQPKVLTTANIEQAPNELANTSLSGQVEQLKEALIGDGFENVVVGFNTSTVFVNFENSVFNRNDIDAIGVVLGRITEHVNLENKHFSVQLAKSDLPLIAIKGSVDNYRAFIKRGISPDLNIMQGRVSIPEGVVWAGKAEASPYFKPRLTVNPVLSSTYATEFGVFDYSVGVRATLDIPLWKGAGINVAAQTIVEESDDFEDRKVFDNYSLDEGIVNASLYQTFALPYGFYNQTQIGFYKDYFDFKAIINETAWLSPEGRHKLSTKIAYYDFADYRASREYETLSYQYNWVEQDITLHASGGNYFYGDSGYKLESRFWYGDSYVGIFYQETDSQKVGVAINIPLTPRKDMNVTRFGQLKGKSAWRTSVSTRVGNDINTLIFNEGYAPTSSITLDNTVFNKGRLNSSYIYSNLARMKEAYESYK</sequence>
<reference evidence="2 3" key="1">
    <citation type="submission" date="2022-02" db="EMBL/GenBank/DDBJ databases">
        <title>Genome analysis of Beneficial Microorganisms for Coral consortium from Pocillopora damicornis.</title>
        <authorList>
            <person name="Rosado P.M."/>
            <person name="Cardoso P.M."/>
            <person name="Rosado J.G."/>
            <person name="Schultz J."/>
            <person name="Rocha U."/>
            <person name="Costa T.K."/>
            <person name="Peixoto R.S."/>
        </authorList>
    </citation>
    <scope>NUCLEOTIDE SEQUENCE [LARGE SCALE GENOMIC DNA]</scope>
    <source>
        <strain evidence="2 3">BMC5</strain>
    </source>
</reference>
<evidence type="ECO:0000313" key="2">
    <source>
        <dbReference type="EMBL" id="MDI4671278.1"/>
    </source>
</evidence>
<feature type="signal peptide" evidence="1">
    <location>
        <begin position="1"/>
        <end position="21"/>
    </location>
</feature>
<feature type="chain" id="PRO_5047492117" evidence="1">
    <location>
        <begin position="22"/>
        <end position="711"/>
    </location>
</feature>